<sequence>MSTEDNAKISEKDVEGAVETVVEPQNKGSAFTTTRWELQAFYVYYIGNNGLSGFNFGPSQFQNLLYLAGYDPAHAPFTVPCSSDSACVLPYLGEVRDVNSIVLLTNGISFAIQAVVLLTIGAWADYGEWRPNITIFFTLLAVGVSFAWLGVEDPAHWKAGVALYILGLIAYQCALTFWTAAFPGLVRDLPEVKKSVEDTSCGRKSLEEHANFESLERNRVSNLSFTVCSVGEVVILAIMVGILKGLHPDASTENNTKAFSVLIAFAGGVWLLCAIPWFWLEQRRPGLSLPPGATLLTVGFKQTYVAFSECMKLKQTFLYLVFYFLMGDVLNTTVVVSYSTLELTYLLIVGLVAQGLGIYLFWLVQKYYNISTKAMLCFNVFWIIILTVWGLIGIHTDKFGFKHVWEIWLYQVYYGLVVCPWYAYSQTMISEVSPLPQMFLFFALFSVVGKTSAFIGPFVSSAIITASGNNDNYPFVFLFTLGTLSTGFLYFVDVGKSRVECDEFVAAEAKRKAFEVVEAP</sequence>
<comment type="similarity">
    <text evidence="2 8">Belongs to the ATG22 family.</text>
</comment>
<feature type="transmembrane region" description="Helical" evidence="8">
    <location>
        <begin position="376"/>
        <end position="395"/>
    </location>
</feature>
<feature type="transmembrane region" description="Helical" evidence="8">
    <location>
        <begin position="258"/>
        <end position="280"/>
    </location>
</feature>
<feature type="transmembrane region" description="Helical" evidence="8">
    <location>
        <begin position="317"/>
        <end position="338"/>
    </location>
</feature>
<keyword evidence="4 8" id="KW-0812">Transmembrane</keyword>
<evidence type="ECO:0000256" key="4">
    <source>
        <dbReference type="ARBA" id="ARBA00022692"/>
    </source>
</evidence>
<dbReference type="STRING" id="743788.S8FTZ7"/>
<feature type="transmembrane region" description="Helical" evidence="8">
    <location>
        <begin position="472"/>
        <end position="492"/>
    </location>
</feature>
<evidence type="ECO:0000313" key="10">
    <source>
        <dbReference type="Proteomes" id="UP000015241"/>
    </source>
</evidence>
<dbReference type="OrthoDB" id="42657at2759"/>
<dbReference type="EMBL" id="KE504140">
    <property type="protein sequence ID" value="EPT01660.1"/>
    <property type="molecule type" value="Genomic_DNA"/>
</dbReference>
<dbReference type="PANTHER" id="PTHR23519">
    <property type="entry name" value="AUTOPHAGY-RELATED PROTEIN 22"/>
    <property type="match status" value="1"/>
</dbReference>
<keyword evidence="8" id="KW-0926">Vacuole</keyword>
<feature type="transmembrane region" description="Helical" evidence="8">
    <location>
        <begin position="223"/>
        <end position="246"/>
    </location>
</feature>
<keyword evidence="5 8" id="KW-1133">Transmembrane helix</keyword>
<evidence type="ECO:0000256" key="1">
    <source>
        <dbReference type="ARBA" id="ARBA00004128"/>
    </source>
</evidence>
<dbReference type="InParanoid" id="S8FTZ7"/>
<accession>S8FTZ7</accession>
<feature type="transmembrane region" description="Helical" evidence="8">
    <location>
        <begin position="437"/>
        <end position="460"/>
    </location>
</feature>
<reference evidence="9 10" key="1">
    <citation type="journal article" date="2012" name="Science">
        <title>The Paleozoic origin of enzymatic lignin decomposition reconstructed from 31 fungal genomes.</title>
        <authorList>
            <person name="Floudas D."/>
            <person name="Binder M."/>
            <person name="Riley R."/>
            <person name="Barry K."/>
            <person name="Blanchette R.A."/>
            <person name="Henrissat B."/>
            <person name="Martinez A.T."/>
            <person name="Otillar R."/>
            <person name="Spatafora J.W."/>
            <person name="Yadav J.S."/>
            <person name="Aerts A."/>
            <person name="Benoit I."/>
            <person name="Boyd A."/>
            <person name="Carlson A."/>
            <person name="Copeland A."/>
            <person name="Coutinho P.M."/>
            <person name="de Vries R.P."/>
            <person name="Ferreira P."/>
            <person name="Findley K."/>
            <person name="Foster B."/>
            <person name="Gaskell J."/>
            <person name="Glotzer D."/>
            <person name="Gorecki P."/>
            <person name="Heitman J."/>
            <person name="Hesse C."/>
            <person name="Hori C."/>
            <person name="Igarashi K."/>
            <person name="Jurgens J.A."/>
            <person name="Kallen N."/>
            <person name="Kersten P."/>
            <person name="Kohler A."/>
            <person name="Kuees U."/>
            <person name="Kumar T.K.A."/>
            <person name="Kuo A."/>
            <person name="LaButti K."/>
            <person name="Larrondo L.F."/>
            <person name="Lindquist E."/>
            <person name="Ling A."/>
            <person name="Lombard V."/>
            <person name="Lucas S."/>
            <person name="Lundell T."/>
            <person name="Martin R."/>
            <person name="McLaughlin D.J."/>
            <person name="Morgenstern I."/>
            <person name="Morin E."/>
            <person name="Murat C."/>
            <person name="Nagy L.G."/>
            <person name="Nolan M."/>
            <person name="Ohm R.A."/>
            <person name="Patyshakuliyeva A."/>
            <person name="Rokas A."/>
            <person name="Ruiz-Duenas F.J."/>
            <person name="Sabat G."/>
            <person name="Salamov A."/>
            <person name="Samejima M."/>
            <person name="Schmutz J."/>
            <person name="Slot J.C."/>
            <person name="St John F."/>
            <person name="Stenlid J."/>
            <person name="Sun H."/>
            <person name="Sun S."/>
            <person name="Syed K."/>
            <person name="Tsang A."/>
            <person name="Wiebenga A."/>
            <person name="Young D."/>
            <person name="Pisabarro A."/>
            <person name="Eastwood D.C."/>
            <person name="Martin F."/>
            <person name="Cullen D."/>
            <person name="Grigoriev I.V."/>
            <person name="Hibbett D.S."/>
        </authorList>
    </citation>
    <scope>NUCLEOTIDE SEQUENCE</scope>
    <source>
        <strain evidence="10">FP-58527</strain>
    </source>
</reference>
<gene>
    <name evidence="9" type="ORF">FOMPIDRAFT_1048553</name>
</gene>
<feature type="transmembrane region" description="Helical" evidence="8">
    <location>
        <begin position="101"/>
        <end position="123"/>
    </location>
</feature>
<evidence type="ECO:0000256" key="7">
    <source>
        <dbReference type="ARBA" id="ARBA00023136"/>
    </source>
</evidence>
<keyword evidence="6 8" id="KW-0072">Autophagy</keyword>
<dbReference type="AlphaFoldDB" id="S8FTZ7"/>
<dbReference type="Proteomes" id="UP000015241">
    <property type="component" value="Unassembled WGS sequence"/>
</dbReference>
<dbReference type="InterPro" id="IPR036259">
    <property type="entry name" value="MFS_trans_sf"/>
</dbReference>
<evidence type="ECO:0000256" key="6">
    <source>
        <dbReference type="ARBA" id="ARBA00023006"/>
    </source>
</evidence>
<dbReference type="eggNOG" id="ENOG502QTJZ">
    <property type="taxonomic scope" value="Eukaryota"/>
</dbReference>
<comment type="function">
    <text evidence="8">Vacuolar effluxer which mediate the efflux of amino acids resulting from autophagic degradation. The release of autophagic amino acids allows the maintenance of protein synthesis and viability during nitrogen starvation.</text>
</comment>
<keyword evidence="8" id="KW-0029">Amino-acid transport</keyword>
<dbReference type="InterPro" id="IPR050495">
    <property type="entry name" value="ATG22/LtaA_families"/>
</dbReference>
<dbReference type="SUPFAM" id="SSF103473">
    <property type="entry name" value="MFS general substrate transporter"/>
    <property type="match status" value="1"/>
</dbReference>
<feature type="transmembrane region" description="Helical" evidence="8">
    <location>
        <begin position="344"/>
        <end position="364"/>
    </location>
</feature>
<dbReference type="GO" id="GO:0005774">
    <property type="term" value="C:vacuolar membrane"/>
    <property type="evidence" value="ECO:0007669"/>
    <property type="project" value="UniProtKB-SubCell"/>
</dbReference>
<dbReference type="HOGENOM" id="CLU_017518_2_0_1"/>
<dbReference type="Gene3D" id="1.20.1250.20">
    <property type="entry name" value="MFS general substrate transporter like domains"/>
    <property type="match status" value="1"/>
</dbReference>
<evidence type="ECO:0000256" key="2">
    <source>
        <dbReference type="ARBA" id="ARBA00006978"/>
    </source>
</evidence>
<organism evidence="9 10">
    <name type="scientific">Fomitopsis schrenkii</name>
    <name type="common">Brown rot fungus</name>
    <dbReference type="NCBI Taxonomy" id="2126942"/>
    <lineage>
        <taxon>Eukaryota</taxon>
        <taxon>Fungi</taxon>
        <taxon>Dikarya</taxon>
        <taxon>Basidiomycota</taxon>
        <taxon>Agaricomycotina</taxon>
        <taxon>Agaricomycetes</taxon>
        <taxon>Polyporales</taxon>
        <taxon>Fomitopsis</taxon>
    </lineage>
</organism>
<keyword evidence="7 8" id="KW-0472">Membrane</keyword>
<evidence type="ECO:0000256" key="3">
    <source>
        <dbReference type="ARBA" id="ARBA00022448"/>
    </source>
</evidence>
<keyword evidence="10" id="KW-1185">Reference proteome</keyword>
<protein>
    <recommendedName>
        <fullName evidence="8">Autophagy-related protein</fullName>
    </recommendedName>
</protein>
<evidence type="ECO:0000256" key="5">
    <source>
        <dbReference type="ARBA" id="ARBA00022989"/>
    </source>
</evidence>
<dbReference type="Pfam" id="PF11700">
    <property type="entry name" value="ATG22"/>
    <property type="match status" value="1"/>
</dbReference>
<dbReference type="GO" id="GO:0006865">
    <property type="term" value="P:amino acid transport"/>
    <property type="evidence" value="ECO:0007669"/>
    <property type="project" value="UniProtKB-KW"/>
</dbReference>
<keyword evidence="3 8" id="KW-0813">Transport</keyword>
<proteinExistence type="inferred from homology"/>
<dbReference type="GO" id="GO:0006914">
    <property type="term" value="P:autophagy"/>
    <property type="evidence" value="ECO:0007669"/>
    <property type="project" value="UniProtKB-KW"/>
</dbReference>
<comment type="subcellular location">
    <subcellularLocation>
        <location evidence="1 8">Vacuole membrane</location>
        <topology evidence="1 8">Multi-pass membrane protein</topology>
    </subcellularLocation>
</comment>
<feature type="transmembrane region" description="Helical" evidence="8">
    <location>
        <begin position="161"/>
        <end position="181"/>
    </location>
</feature>
<dbReference type="PANTHER" id="PTHR23519:SF5">
    <property type="entry name" value="AUTOPHAGY-RELATED PROTEIN"/>
    <property type="match status" value="1"/>
</dbReference>
<feature type="transmembrane region" description="Helical" evidence="8">
    <location>
        <begin position="129"/>
        <end position="149"/>
    </location>
</feature>
<evidence type="ECO:0000313" key="9">
    <source>
        <dbReference type="EMBL" id="EPT01660.1"/>
    </source>
</evidence>
<feature type="transmembrane region" description="Helical" evidence="8">
    <location>
        <begin position="407"/>
        <end position="425"/>
    </location>
</feature>
<evidence type="ECO:0000256" key="8">
    <source>
        <dbReference type="RuleBase" id="RU363073"/>
    </source>
</evidence>
<dbReference type="InterPro" id="IPR024671">
    <property type="entry name" value="Atg22-like"/>
</dbReference>
<name>S8FTZ7_FOMSC</name>